<evidence type="ECO:0000256" key="4">
    <source>
        <dbReference type="ARBA" id="ARBA00022553"/>
    </source>
</evidence>
<keyword evidence="7 14" id="KW-0418">Kinase</keyword>
<dbReference type="PROSITE" id="PS50109">
    <property type="entry name" value="HIS_KIN"/>
    <property type="match status" value="1"/>
</dbReference>
<dbReference type="SMART" id="SM00387">
    <property type="entry name" value="HATPase_c"/>
    <property type="match status" value="1"/>
</dbReference>
<dbReference type="AlphaFoldDB" id="A0A2S2E228"/>
<evidence type="ECO:0000256" key="5">
    <source>
        <dbReference type="ARBA" id="ARBA00022679"/>
    </source>
</evidence>
<dbReference type="EC" id="2.7.13.3" evidence="3"/>
<evidence type="ECO:0000313" key="15">
    <source>
        <dbReference type="Proteomes" id="UP000245728"/>
    </source>
</evidence>
<dbReference type="GO" id="GO:0000155">
    <property type="term" value="F:phosphorelay sensor kinase activity"/>
    <property type="evidence" value="ECO:0007669"/>
    <property type="project" value="InterPro"/>
</dbReference>
<dbReference type="Proteomes" id="UP000245728">
    <property type="component" value="Chromosome"/>
</dbReference>
<dbReference type="RefSeq" id="WP_109339325.1">
    <property type="nucleotide sequence ID" value="NZ_CP029347.1"/>
</dbReference>
<evidence type="ECO:0000256" key="3">
    <source>
        <dbReference type="ARBA" id="ARBA00012438"/>
    </source>
</evidence>
<evidence type="ECO:0000256" key="10">
    <source>
        <dbReference type="ARBA" id="ARBA00023136"/>
    </source>
</evidence>
<evidence type="ECO:0000256" key="7">
    <source>
        <dbReference type="ARBA" id="ARBA00022777"/>
    </source>
</evidence>
<dbReference type="PROSITE" id="PS50885">
    <property type="entry name" value="HAMP"/>
    <property type="match status" value="1"/>
</dbReference>
<keyword evidence="6 11" id="KW-0812">Transmembrane</keyword>
<evidence type="ECO:0000256" key="1">
    <source>
        <dbReference type="ARBA" id="ARBA00000085"/>
    </source>
</evidence>
<organism evidence="14 15">
    <name type="scientific">Saliniradius amylolyticus</name>
    <dbReference type="NCBI Taxonomy" id="2183582"/>
    <lineage>
        <taxon>Bacteria</taxon>
        <taxon>Pseudomonadati</taxon>
        <taxon>Pseudomonadota</taxon>
        <taxon>Gammaproteobacteria</taxon>
        <taxon>Alteromonadales</taxon>
        <taxon>Alteromonadaceae</taxon>
        <taxon>Saliniradius</taxon>
    </lineage>
</organism>
<dbReference type="InterPro" id="IPR004358">
    <property type="entry name" value="Sig_transdc_His_kin-like_C"/>
</dbReference>
<name>A0A2S2E228_9ALTE</name>
<dbReference type="GO" id="GO:0005886">
    <property type="term" value="C:plasma membrane"/>
    <property type="evidence" value="ECO:0007669"/>
    <property type="project" value="TreeGrafter"/>
</dbReference>
<dbReference type="KEGG" id="salh:HMF8227_01224"/>
<evidence type="ECO:0000259" key="13">
    <source>
        <dbReference type="PROSITE" id="PS50885"/>
    </source>
</evidence>
<dbReference type="InterPro" id="IPR050428">
    <property type="entry name" value="TCS_sensor_his_kinase"/>
</dbReference>
<dbReference type="Gene3D" id="3.30.565.10">
    <property type="entry name" value="Histidine kinase-like ATPase, C-terminal domain"/>
    <property type="match status" value="1"/>
</dbReference>
<feature type="transmembrane region" description="Helical" evidence="11">
    <location>
        <begin position="167"/>
        <end position="190"/>
    </location>
</feature>
<dbReference type="PANTHER" id="PTHR45436:SF4">
    <property type="entry name" value="SENSOR PROTEIN PHOQ"/>
    <property type="match status" value="1"/>
</dbReference>
<feature type="domain" description="Histidine kinase" evidence="12">
    <location>
        <begin position="246"/>
        <end position="440"/>
    </location>
</feature>
<sequence length="452" mass="50060">MIKLSLKLRTFLAALVVLVVFVPLTAFTLERAFTNSLSQSIRDQLELQTLALISEFEMQNNEVRMPQRLFDNRMNLPGSGTYAFISLNKLAAWQSASAVNWSSQPDLHRPPVGQAFFGRQSLQGNTYFQYSYTAEFADGGRIFPVTFHTLQEGRLFDQELSAFRQTLWRWLGAVAAALILVLALSLRAALNPISRLDKSIQAMEQGRIQRLDDAFPPELHKLTDSLNHLLDSEQQQRQRYHNSLGDLAHSLKTPLAVLKGLNTLPEQAQEPVSQIEHIINRQLKRAVAGAGSGLQSTQPIKPVADALLRAMDKIYQARQLNLNSDISDSACVPMDKTDLNEVLGNLLDNGCKAARSQVTVFARREANLWQLGVEDDGPGITEEQQQQLLARGQRLDTYRDGQGLGLALVADIAHAYHGELHIEPGSLGGARVFISVADDTKTPGASSESSRR</sequence>
<dbReference type="OrthoDB" id="9809567at2"/>
<evidence type="ECO:0000256" key="2">
    <source>
        <dbReference type="ARBA" id="ARBA00004370"/>
    </source>
</evidence>
<protein>
    <recommendedName>
        <fullName evidence="3">histidine kinase</fullName>
        <ecNumber evidence="3">2.7.13.3</ecNumber>
    </recommendedName>
</protein>
<evidence type="ECO:0000313" key="14">
    <source>
        <dbReference type="EMBL" id="AWL11705.1"/>
    </source>
</evidence>
<dbReference type="GO" id="GO:0005524">
    <property type="term" value="F:ATP binding"/>
    <property type="evidence" value="ECO:0007669"/>
    <property type="project" value="UniProtKB-KW"/>
</dbReference>
<dbReference type="Pfam" id="PF02518">
    <property type="entry name" value="HATPase_c"/>
    <property type="match status" value="1"/>
</dbReference>
<gene>
    <name evidence="14" type="primary">phoQ</name>
    <name evidence="14" type="ORF">HMF8227_01224</name>
</gene>
<dbReference type="PRINTS" id="PR00344">
    <property type="entry name" value="BCTRLSENSOR"/>
</dbReference>
<dbReference type="InterPro" id="IPR036097">
    <property type="entry name" value="HisK_dim/P_sf"/>
</dbReference>
<keyword evidence="4" id="KW-0597">Phosphoprotein</keyword>
<evidence type="ECO:0000256" key="6">
    <source>
        <dbReference type="ARBA" id="ARBA00022692"/>
    </source>
</evidence>
<evidence type="ECO:0000256" key="8">
    <source>
        <dbReference type="ARBA" id="ARBA00022989"/>
    </source>
</evidence>
<comment type="catalytic activity">
    <reaction evidence="1">
        <text>ATP + protein L-histidine = ADP + protein N-phospho-L-histidine.</text>
        <dbReference type="EC" id="2.7.13.3"/>
    </reaction>
</comment>
<evidence type="ECO:0000256" key="11">
    <source>
        <dbReference type="SAM" id="Phobius"/>
    </source>
</evidence>
<keyword evidence="15" id="KW-1185">Reference proteome</keyword>
<dbReference type="InterPro" id="IPR005467">
    <property type="entry name" value="His_kinase_dom"/>
</dbReference>
<comment type="subcellular location">
    <subcellularLocation>
        <location evidence="2">Membrane</location>
    </subcellularLocation>
</comment>
<keyword evidence="10 11" id="KW-0472">Membrane</keyword>
<evidence type="ECO:0000259" key="12">
    <source>
        <dbReference type="PROSITE" id="PS50109"/>
    </source>
</evidence>
<dbReference type="SUPFAM" id="SSF47384">
    <property type="entry name" value="Homodimeric domain of signal transducing histidine kinase"/>
    <property type="match status" value="1"/>
</dbReference>
<proteinExistence type="predicted"/>
<keyword evidence="9" id="KW-0902">Two-component regulatory system</keyword>
<keyword evidence="5 14" id="KW-0808">Transferase</keyword>
<feature type="domain" description="HAMP" evidence="13">
    <location>
        <begin position="187"/>
        <end position="238"/>
    </location>
</feature>
<dbReference type="Gene3D" id="1.10.287.130">
    <property type="match status" value="1"/>
</dbReference>
<dbReference type="InterPro" id="IPR003660">
    <property type="entry name" value="HAMP_dom"/>
</dbReference>
<dbReference type="InterPro" id="IPR003594">
    <property type="entry name" value="HATPase_dom"/>
</dbReference>
<reference evidence="14 15" key="1">
    <citation type="submission" date="2018-05" db="EMBL/GenBank/DDBJ databases">
        <title>Salinimonas sp. HMF8227 Genome sequencing and assembly.</title>
        <authorList>
            <person name="Kang H."/>
            <person name="Kang J."/>
            <person name="Cha I."/>
            <person name="Kim H."/>
            <person name="Joh K."/>
        </authorList>
    </citation>
    <scope>NUCLEOTIDE SEQUENCE [LARGE SCALE GENOMIC DNA]</scope>
    <source>
        <strain evidence="14 15">HMF8227</strain>
    </source>
</reference>
<dbReference type="PANTHER" id="PTHR45436">
    <property type="entry name" value="SENSOR HISTIDINE KINASE YKOH"/>
    <property type="match status" value="1"/>
</dbReference>
<dbReference type="EMBL" id="CP029347">
    <property type="protein sequence ID" value="AWL11705.1"/>
    <property type="molecule type" value="Genomic_DNA"/>
</dbReference>
<evidence type="ECO:0000256" key="9">
    <source>
        <dbReference type="ARBA" id="ARBA00023012"/>
    </source>
</evidence>
<keyword evidence="8 11" id="KW-1133">Transmembrane helix</keyword>
<dbReference type="SUPFAM" id="SSF55874">
    <property type="entry name" value="ATPase domain of HSP90 chaperone/DNA topoisomerase II/histidine kinase"/>
    <property type="match status" value="1"/>
</dbReference>
<dbReference type="InterPro" id="IPR036890">
    <property type="entry name" value="HATPase_C_sf"/>
</dbReference>
<accession>A0A2S2E228</accession>